<comment type="caution">
    <text evidence="3">The sequence shown here is derived from an EMBL/GenBank/DDBJ whole genome shotgun (WGS) entry which is preliminary data.</text>
</comment>
<dbReference type="AlphaFoldDB" id="A0A316G907"/>
<dbReference type="InterPro" id="IPR021796">
    <property type="entry name" value="Tll0287-like_dom"/>
</dbReference>
<keyword evidence="4" id="KW-1185">Reference proteome</keyword>
<dbReference type="Pfam" id="PF11845">
    <property type="entry name" value="Tll0287-like"/>
    <property type="match status" value="1"/>
</dbReference>
<dbReference type="EMBL" id="QGGU01000006">
    <property type="protein sequence ID" value="PWK50957.1"/>
    <property type="molecule type" value="Genomic_DNA"/>
</dbReference>
<dbReference type="OrthoDB" id="5800769at2"/>
<evidence type="ECO:0000256" key="1">
    <source>
        <dbReference type="SAM" id="SignalP"/>
    </source>
</evidence>
<gene>
    <name evidence="3" type="ORF">C8D97_106250</name>
</gene>
<evidence type="ECO:0000313" key="3">
    <source>
        <dbReference type="EMBL" id="PWK50957.1"/>
    </source>
</evidence>
<dbReference type="Proteomes" id="UP000245790">
    <property type="component" value="Unassembled WGS sequence"/>
</dbReference>
<evidence type="ECO:0000259" key="2">
    <source>
        <dbReference type="Pfam" id="PF11845"/>
    </source>
</evidence>
<organism evidence="3 4">
    <name type="scientific">Pleionea mediterranea</name>
    <dbReference type="NCBI Taxonomy" id="523701"/>
    <lineage>
        <taxon>Bacteria</taxon>
        <taxon>Pseudomonadati</taxon>
        <taxon>Pseudomonadota</taxon>
        <taxon>Gammaproteobacteria</taxon>
        <taxon>Oceanospirillales</taxon>
        <taxon>Pleioneaceae</taxon>
        <taxon>Pleionea</taxon>
    </lineage>
</organism>
<name>A0A316G907_9GAMM</name>
<feature type="chain" id="PRO_5016248651" evidence="1">
    <location>
        <begin position="26"/>
        <end position="189"/>
    </location>
</feature>
<feature type="signal peptide" evidence="1">
    <location>
        <begin position="1"/>
        <end position="25"/>
    </location>
</feature>
<protein>
    <submittedName>
        <fullName evidence="3">Uncharacterized protein DUF3365</fullName>
    </submittedName>
</protein>
<accession>A0A316G907</accession>
<proteinExistence type="predicted"/>
<sequence length="189" mass="20880">MTIGKLIKPTLVLAASSLISGAAIASGITPQKMADAIFSVIESDRTVYTRNVVDRLQNKEEVLDASEHWKEESALPLPAQMLRMGSERVNEKDSGFTYSLLSLWAINKQNKPKTPLEEKALKIIGKDPSKNFYGEETLAGKKYFTAVYPDVAVSEACVKCHNKHIDSPRTDFKLNDVMGGIAIRIPLED</sequence>
<reference evidence="3 4" key="1">
    <citation type="submission" date="2018-05" db="EMBL/GenBank/DDBJ databases">
        <title>Genomic Encyclopedia of Type Strains, Phase IV (KMG-IV): sequencing the most valuable type-strain genomes for metagenomic binning, comparative biology and taxonomic classification.</title>
        <authorList>
            <person name="Goeker M."/>
        </authorList>
    </citation>
    <scope>NUCLEOTIDE SEQUENCE [LARGE SCALE GENOMIC DNA]</scope>
    <source>
        <strain evidence="3 4">DSM 25350</strain>
    </source>
</reference>
<dbReference type="RefSeq" id="WP_109763611.1">
    <property type="nucleotide sequence ID" value="NZ_QGGU01000006.1"/>
</dbReference>
<keyword evidence="1" id="KW-0732">Signal</keyword>
<evidence type="ECO:0000313" key="4">
    <source>
        <dbReference type="Proteomes" id="UP000245790"/>
    </source>
</evidence>
<feature type="domain" description="Tll0287-like" evidence="2">
    <location>
        <begin position="32"/>
        <end position="186"/>
    </location>
</feature>